<accession>A0A9Q1CQS8</accession>
<feature type="compositionally biased region" description="Low complexity" evidence="1">
    <location>
        <begin position="164"/>
        <end position="186"/>
    </location>
</feature>
<dbReference type="EMBL" id="JAIZAY010000001">
    <property type="protein sequence ID" value="KAJ8049661.1"/>
    <property type="molecule type" value="Genomic_DNA"/>
</dbReference>
<evidence type="ECO:0000313" key="4">
    <source>
        <dbReference type="Proteomes" id="UP001152320"/>
    </source>
</evidence>
<feature type="domain" description="BEN" evidence="2">
    <location>
        <begin position="226"/>
        <end position="331"/>
    </location>
</feature>
<proteinExistence type="predicted"/>
<evidence type="ECO:0000256" key="1">
    <source>
        <dbReference type="SAM" id="MobiDB-lite"/>
    </source>
</evidence>
<dbReference type="PANTHER" id="PTHR14628">
    <property type="entry name" value="BEN DOMAIN-CONTAINING PROTEIN 5"/>
    <property type="match status" value="1"/>
</dbReference>
<dbReference type="SMART" id="SM01025">
    <property type="entry name" value="BEN"/>
    <property type="match status" value="1"/>
</dbReference>
<dbReference type="GO" id="GO:0003677">
    <property type="term" value="F:DNA binding"/>
    <property type="evidence" value="ECO:0007669"/>
    <property type="project" value="InterPro"/>
</dbReference>
<feature type="compositionally biased region" description="Acidic residues" evidence="1">
    <location>
        <begin position="87"/>
        <end position="100"/>
    </location>
</feature>
<name>A0A9Q1CQS8_HOLLE</name>
<protein>
    <submittedName>
        <fullName evidence="3">BEN domain-containing protein 5</fullName>
    </submittedName>
</protein>
<reference evidence="3" key="1">
    <citation type="submission" date="2021-10" db="EMBL/GenBank/DDBJ databases">
        <title>Tropical sea cucumber genome reveals ecological adaptation and Cuvierian tubules defense mechanism.</title>
        <authorList>
            <person name="Chen T."/>
        </authorList>
    </citation>
    <scope>NUCLEOTIDE SEQUENCE</scope>
    <source>
        <strain evidence="3">Nanhai2018</strain>
        <tissue evidence="3">Muscle</tissue>
    </source>
</reference>
<dbReference type="Proteomes" id="UP001152320">
    <property type="component" value="Chromosome 1"/>
</dbReference>
<dbReference type="OrthoDB" id="9931198at2759"/>
<organism evidence="3 4">
    <name type="scientific">Holothuria leucospilota</name>
    <name type="common">Black long sea cucumber</name>
    <name type="synonym">Mertensiothuria leucospilota</name>
    <dbReference type="NCBI Taxonomy" id="206669"/>
    <lineage>
        <taxon>Eukaryota</taxon>
        <taxon>Metazoa</taxon>
        <taxon>Echinodermata</taxon>
        <taxon>Eleutherozoa</taxon>
        <taxon>Echinozoa</taxon>
        <taxon>Holothuroidea</taxon>
        <taxon>Aspidochirotacea</taxon>
        <taxon>Aspidochirotida</taxon>
        <taxon>Holothuriidae</taxon>
        <taxon>Holothuria</taxon>
    </lineage>
</organism>
<evidence type="ECO:0000259" key="2">
    <source>
        <dbReference type="PROSITE" id="PS51457"/>
    </source>
</evidence>
<dbReference type="GO" id="GO:0045892">
    <property type="term" value="P:negative regulation of DNA-templated transcription"/>
    <property type="evidence" value="ECO:0007669"/>
    <property type="project" value="InterPro"/>
</dbReference>
<feature type="region of interest" description="Disordered" evidence="1">
    <location>
        <begin position="86"/>
        <end position="122"/>
    </location>
</feature>
<dbReference type="InterPro" id="IPR040391">
    <property type="entry name" value="BEND5"/>
</dbReference>
<comment type="caution">
    <text evidence="3">The sequence shown here is derived from an EMBL/GenBank/DDBJ whole genome shotgun (WGS) entry which is preliminary data.</text>
</comment>
<feature type="compositionally biased region" description="Basic and acidic residues" evidence="1">
    <location>
        <begin position="101"/>
        <end position="122"/>
    </location>
</feature>
<dbReference type="Pfam" id="PF10523">
    <property type="entry name" value="BEN"/>
    <property type="match status" value="1"/>
</dbReference>
<keyword evidence="4" id="KW-1185">Reference proteome</keyword>
<dbReference type="AlphaFoldDB" id="A0A9Q1CQS8"/>
<dbReference type="InterPro" id="IPR018379">
    <property type="entry name" value="BEN_domain"/>
</dbReference>
<feature type="region of interest" description="Disordered" evidence="1">
    <location>
        <begin position="152"/>
        <end position="194"/>
    </location>
</feature>
<gene>
    <name evidence="3" type="ORF">HOLleu_02504</name>
</gene>
<sequence>MFAYVRFLYDNERTIVPVSDIKHFKPKNEEDFEATKAYMVKWHNPNEAAEDCGSYKAQIIRLGPTVDALKSRLGESRVKFPKIWDTSVEESSSEDENDENDSIKEDEKEEVNRERKADSEVEDVKEMYKLLEDEYKQCRELNRNLQKVLIDSVSPKSSHKGKATPKSSPPKVGSSSKASSEVTAVSPNTPKCPIDTNELIVEEDEVQEGEDEGPLYSEQDGKIAIGGGIKLKKEQWEVLGCQKKPSLFVKNLAVSVWGSDVLRNRSVDGKICPRYKTAPRKPLTPTKIDAVRKCFRRHMQQQGLSDEELKTEEGKMKKYINEKIQDINRSFRKQKVPSSS</sequence>
<dbReference type="Gene3D" id="1.10.10.2590">
    <property type="entry name" value="BEN domain"/>
    <property type="match status" value="1"/>
</dbReference>
<dbReference type="PANTHER" id="PTHR14628:SF1">
    <property type="entry name" value="BEN DOMAIN-CONTAINING PROTEIN 5"/>
    <property type="match status" value="1"/>
</dbReference>
<dbReference type="PROSITE" id="PS51457">
    <property type="entry name" value="BEN"/>
    <property type="match status" value="1"/>
</dbReference>
<evidence type="ECO:0000313" key="3">
    <source>
        <dbReference type="EMBL" id="KAJ8049661.1"/>
    </source>
</evidence>